<keyword evidence="1" id="KW-0812">Transmembrane</keyword>
<evidence type="ECO:0000256" key="1">
    <source>
        <dbReference type="SAM" id="Phobius"/>
    </source>
</evidence>
<name>A0A443JEH8_9RHOB</name>
<dbReference type="RefSeq" id="WP_128209626.1">
    <property type="nucleotide sequence ID" value="NZ_JBHRSO010000024.1"/>
</dbReference>
<keyword evidence="1" id="KW-1133">Transmembrane helix</keyword>
<accession>A0A443JEH8</accession>
<comment type="caution">
    <text evidence="2">The sequence shown here is derived from an EMBL/GenBank/DDBJ whole genome shotgun (WGS) entry which is preliminary data.</text>
</comment>
<dbReference type="Proteomes" id="UP000284476">
    <property type="component" value="Unassembled WGS sequence"/>
</dbReference>
<keyword evidence="1" id="KW-0472">Membrane</keyword>
<reference evidence="2 3" key="2">
    <citation type="submission" date="2019-01" db="EMBL/GenBank/DDBJ databases">
        <authorList>
            <person name="Li Y."/>
        </authorList>
    </citation>
    <scope>NUCLEOTIDE SEQUENCE [LARGE SCALE GENOMIC DNA]</scope>
    <source>
        <strain evidence="2 3">SK2B-1</strain>
    </source>
</reference>
<protein>
    <submittedName>
        <fullName evidence="2">Uncharacterized protein</fullName>
    </submittedName>
</protein>
<dbReference type="EMBL" id="SAUZ01000018">
    <property type="protein sequence ID" value="RWR18773.1"/>
    <property type="molecule type" value="Genomic_DNA"/>
</dbReference>
<dbReference type="AlphaFoldDB" id="A0A443JEH8"/>
<evidence type="ECO:0000313" key="3">
    <source>
        <dbReference type="Proteomes" id="UP000284476"/>
    </source>
</evidence>
<reference evidence="2 3" key="1">
    <citation type="submission" date="2019-01" db="EMBL/GenBank/DDBJ databases">
        <title>Sinorhodobacter populi sp. nov. isolated from the symptomatic bark tissue of Populus euramericana canker.</title>
        <authorList>
            <person name="Xu G."/>
        </authorList>
    </citation>
    <scope>NUCLEOTIDE SEQUENCE [LARGE SCALE GENOMIC DNA]</scope>
    <source>
        <strain evidence="2 3">SK2B-1</strain>
    </source>
</reference>
<feature type="transmembrane region" description="Helical" evidence="1">
    <location>
        <begin position="33"/>
        <end position="51"/>
    </location>
</feature>
<gene>
    <name evidence="2" type="ORF">D2T30_15530</name>
</gene>
<sequence>MQFRPGWWILPLVVLNIAVLAVVVSAIGFLATVAGLIVLSLVLAGIARVIANEAIHNGG</sequence>
<feature type="transmembrane region" description="Helical" evidence="1">
    <location>
        <begin position="7"/>
        <end position="27"/>
    </location>
</feature>
<evidence type="ECO:0000313" key="2">
    <source>
        <dbReference type="EMBL" id="RWR18773.1"/>
    </source>
</evidence>
<organism evidence="2 3">
    <name type="scientific">Paenirhodobacter populi</name>
    <dbReference type="NCBI Taxonomy" id="2306993"/>
    <lineage>
        <taxon>Bacteria</taxon>
        <taxon>Pseudomonadati</taxon>
        <taxon>Pseudomonadota</taxon>
        <taxon>Alphaproteobacteria</taxon>
        <taxon>Rhodobacterales</taxon>
        <taxon>Rhodobacter group</taxon>
        <taxon>Paenirhodobacter</taxon>
    </lineage>
</organism>
<proteinExistence type="predicted"/>